<accession>A0A2S2QB22</accession>
<organism evidence="3">
    <name type="scientific">Sipha flava</name>
    <name type="common">yellow sugarcane aphid</name>
    <dbReference type="NCBI Taxonomy" id="143950"/>
    <lineage>
        <taxon>Eukaryota</taxon>
        <taxon>Metazoa</taxon>
        <taxon>Ecdysozoa</taxon>
        <taxon>Arthropoda</taxon>
        <taxon>Hexapoda</taxon>
        <taxon>Insecta</taxon>
        <taxon>Pterygota</taxon>
        <taxon>Neoptera</taxon>
        <taxon>Paraneoptera</taxon>
        <taxon>Hemiptera</taxon>
        <taxon>Sternorrhyncha</taxon>
        <taxon>Aphidomorpha</taxon>
        <taxon>Aphidoidea</taxon>
        <taxon>Aphididae</taxon>
        <taxon>Sipha</taxon>
    </lineage>
</organism>
<evidence type="ECO:0000256" key="1">
    <source>
        <dbReference type="SAM" id="Coils"/>
    </source>
</evidence>
<sequence length="103" mass="12797">MWYGSAGFRPRDISKYNTSPRLPDMHAWLSDSLRQMSNTVKEIDENYEQRNREEIKQRMEQLKKQKRNQEKIIQRKLRQNNILLQRRYYDQMLHWPRSDLKSQ</sequence>
<reference evidence="5" key="2">
    <citation type="submission" date="2025-04" db="UniProtKB">
        <authorList>
            <consortium name="RefSeq"/>
        </authorList>
    </citation>
    <scope>IDENTIFICATION</scope>
    <source>
        <tissue evidence="5">Whole body</tissue>
    </source>
</reference>
<evidence type="ECO:0000256" key="2">
    <source>
        <dbReference type="SAM" id="MobiDB-lite"/>
    </source>
</evidence>
<keyword evidence="4" id="KW-1185">Reference proteome</keyword>
<dbReference type="Proteomes" id="UP000694846">
    <property type="component" value="Unplaced"/>
</dbReference>
<dbReference type="RefSeq" id="XP_025411797.1">
    <property type="nucleotide sequence ID" value="XM_025556012.1"/>
</dbReference>
<evidence type="ECO:0000313" key="5">
    <source>
        <dbReference type="RefSeq" id="XP_025411797.1"/>
    </source>
</evidence>
<gene>
    <name evidence="5" type="primary">LOC112684465</name>
    <name evidence="3" type="ORF">g.171570</name>
</gene>
<name>A0A2S2QB22_9HEMI</name>
<protein>
    <submittedName>
        <fullName evidence="5">Uncharacterized protein LOC112684465</fullName>
    </submittedName>
</protein>
<dbReference type="GeneID" id="112684465"/>
<dbReference type="AlphaFoldDB" id="A0A2S2QB22"/>
<reference evidence="3" key="1">
    <citation type="submission" date="2018-04" db="EMBL/GenBank/DDBJ databases">
        <title>Transcriptome assembly of Sipha flava.</title>
        <authorList>
            <person name="Scully E.D."/>
            <person name="Geib S.M."/>
            <person name="Palmer N.A."/>
            <person name="Koch K."/>
            <person name="Bradshaw J."/>
            <person name="Heng-Moss T."/>
            <person name="Sarath G."/>
        </authorList>
    </citation>
    <scope>NUCLEOTIDE SEQUENCE</scope>
</reference>
<feature type="coiled-coil region" evidence="1">
    <location>
        <begin position="33"/>
        <end position="79"/>
    </location>
</feature>
<proteinExistence type="predicted"/>
<keyword evidence="1" id="KW-0175">Coiled coil</keyword>
<evidence type="ECO:0000313" key="3">
    <source>
        <dbReference type="EMBL" id="MBY74934.1"/>
    </source>
</evidence>
<feature type="region of interest" description="Disordered" evidence="2">
    <location>
        <begin position="1"/>
        <end position="20"/>
    </location>
</feature>
<evidence type="ECO:0000313" key="4">
    <source>
        <dbReference type="Proteomes" id="UP000694846"/>
    </source>
</evidence>
<dbReference type="EMBL" id="GGMS01005731">
    <property type="protein sequence ID" value="MBY74934.1"/>
    <property type="molecule type" value="Transcribed_RNA"/>
</dbReference>